<dbReference type="HOGENOM" id="CLU_073529_3_0_10"/>
<dbReference type="RefSeq" id="WP_014033873.1">
    <property type="nucleotide sequence ID" value="NC_015945.1"/>
</dbReference>
<dbReference type="CDD" id="cd08071">
    <property type="entry name" value="MPN_DUF2466"/>
    <property type="match status" value="1"/>
</dbReference>
<evidence type="ECO:0000313" key="8">
    <source>
        <dbReference type="Proteomes" id="UP000008908"/>
    </source>
</evidence>
<dbReference type="PANTHER" id="PTHR30471">
    <property type="entry name" value="DNA REPAIR PROTEIN RADC"/>
    <property type="match status" value="1"/>
</dbReference>
<accession>G2PQ86</accession>
<dbReference type="PANTHER" id="PTHR30471:SF3">
    <property type="entry name" value="UPF0758 PROTEIN YEES-RELATED"/>
    <property type="match status" value="1"/>
</dbReference>
<dbReference type="eggNOG" id="COG2003">
    <property type="taxonomic scope" value="Bacteria"/>
</dbReference>
<dbReference type="InterPro" id="IPR025657">
    <property type="entry name" value="RadC_JAB"/>
</dbReference>
<keyword evidence="4" id="KW-0862">Zinc</keyword>
<dbReference type="OrthoDB" id="9804482at2"/>
<evidence type="ECO:0000256" key="1">
    <source>
        <dbReference type="ARBA" id="ARBA00022670"/>
    </source>
</evidence>
<keyword evidence="8" id="KW-1185">Reference proteome</keyword>
<feature type="domain" description="MPN" evidence="6">
    <location>
        <begin position="24"/>
        <end position="149"/>
    </location>
</feature>
<protein>
    <submittedName>
        <fullName evidence="7">DNA repair protein RadC</fullName>
    </submittedName>
</protein>
<dbReference type="AlphaFoldDB" id="G2PQ86"/>
<dbReference type="InterPro" id="IPR001405">
    <property type="entry name" value="UPF0758"/>
</dbReference>
<dbReference type="GO" id="GO:0008237">
    <property type="term" value="F:metallopeptidase activity"/>
    <property type="evidence" value="ECO:0007669"/>
    <property type="project" value="UniProtKB-KW"/>
</dbReference>
<evidence type="ECO:0000256" key="3">
    <source>
        <dbReference type="ARBA" id="ARBA00022801"/>
    </source>
</evidence>
<reference evidence="7 8" key="2">
    <citation type="journal article" date="2012" name="Stand. Genomic Sci.">
        <title>Complete genome sequence of the facultatively anaerobic, appendaged bacterium Muricauda ruestringensis type strain (B1(T)).</title>
        <authorList>
            <person name="Huntemann M."/>
            <person name="Teshima H."/>
            <person name="Lapidus A."/>
            <person name="Nolan M."/>
            <person name="Lucas S."/>
            <person name="Hammon N."/>
            <person name="Deshpande S."/>
            <person name="Cheng J.F."/>
            <person name="Tapia R."/>
            <person name="Goodwin L.A."/>
            <person name="Pitluck S."/>
            <person name="Liolios K."/>
            <person name="Pagani I."/>
            <person name="Ivanova N."/>
            <person name="Mavromatis K."/>
            <person name="Mikhailova N."/>
            <person name="Pati A."/>
            <person name="Chen A."/>
            <person name="Palaniappan K."/>
            <person name="Land M."/>
            <person name="Hauser L."/>
            <person name="Pan C."/>
            <person name="Brambilla E.M."/>
            <person name="Rohde M."/>
            <person name="Spring S."/>
            <person name="Goker M."/>
            <person name="Detter J.C."/>
            <person name="Bristow J."/>
            <person name="Eisen J.A."/>
            <person name="Markowitz V."/>
            <person name="Hugenholtz P."/>
            <person name="Kyrpides N.C."/>
            <person name="Klenk H.P."/>
            <person name="Woyke T."/>
        </authorList>
    </citation>
    <scope>NUCLEOTIDE SEQUENCE [LARGE SCALE GENOMIC DNA]</scope>
    <source>
        <strain evidence="8">DSM 13258 / LMG 19739 / B1</strain>
    </source>
</reference>
<reference evidence="8" key="1">
    <citation type="submission" date="2011-08" db="EMBL/GenBank/DDBJ databases">
        <title>The complete genome of Muricauda ruestringensis DSM 13258.</title>
        <authorList>
            <person name="Lucas S."/>
            <person name="Han J."/>
            <person name="Lapidus A."/>
            <person name="Bruce D."/>
            <person name="Goodwin L."/>
            <person name="Pitluck S."/>
            <person name="Peters L."/>
            <person name="Kyrpides N."/>
            <person name="Mavromatis K."/>
            <person name="Ivanova N."/>
            <person name="Ovchinnikova G."/>
            <person name="Teshima H."/>
            <person name="Detter J.C."/>
            <person name="Tapia R."/>
            <person name="Han C."/>
            <person name="Land M."/>
            <person name="Hauser L."/>
            <person name="Markowitz V."/>
            <person name="Cheng J.-F."/>
            <person name="Hugenholtz P."/>
            <person name="Woyke T."/>
            <person name="Wu D."/>
            <person name="Spring S."/>
            <person name="Schroeder M."/>
            <person name="Brambilla E."/>
            <person name="Klenk H.-P."/>
            <person name="Eisen J.A."/>
        </authorList>
    </citation>
    <scope>NUCLEOTIDE SEQUENCE [LARGE SCALE GENOMIC DNA]</scope>
    <source>
        <strain evidence="8">DSM 13258 / LMG 19739 / B1</strain>
    </source>
</reference>
<keyword evidence="3" id="KW-0378">Hydrolase</keyword>
<dbReference type="InterPro" id="IPR037518">
    <property type="entry name" value="MPN"/>
</dbReference>
<dbReference type="Gene3D" id="3.40.140.10">
    <property type="entry name" value="Cytidine Deaminase, domain 2"/>
    <property type="match status" value="1"/>
</dbReference>
<proteinExistence type="predicted"/>
<dbReference type="GO" id="GO:0046872">
    <property type="term" value="F:metal ion binding"/>
    <property type="evidence" value="ECO:0007669"/>
    <property type="project" value="UniProtKB-KW"/>
</dbReference>
<dbReference type="Proteomes" id="UP000008908">
    <property type="component" value="Chromosome"/>
</dbReference>
<sequence>MEHKVKELQISYREKSNTLDSTPVTNSAEVAQLLYQNWDADTIGLHETFMIVLLNQANHVKGIHALSKGGITGTMVDIRVLFAIVLKSLSVKLILAHNHPTGVLVASESDRMITQKIKEGAKLLDVQVLDHIILAPDGRYHSFADKGEL</sequence>
<name>G2PQ86_ALLRU</name>
<keyword evidence="1" id="KW-0645">Protease</keyword>
<evidence type="ECO:0000256" key="5">
    <source>
        <dbReference type="ARBA" id="ARBA00023049"/>
    </source>
</evidence>
<dbReference type="GO" id="GO:0006508">
    <property type="term" value="P:proteolysis"/>
    <property type="evidence" value="ECO:0007669"/>
    <property type="project" value="UniProtKB-KW"/>
</dbReference>
<dbReference type="EMBL" id="CP002999">
    <property type="protein sequence ID" value="AEM71592.1"/>
    <property type="molecule type" value="Genomic_DNA"/>
</dbReference>
<dbReference type="STRING" id="886377.Murru_2556"/>
<gene>
    <name evidence="7" type="ordered locus">Murru_2556</name>
</gene>
<keyword evidence="5" id="KW-0482">Metalloprotease</keyword>
<organism evidence="7 8">
    <name type="scientific">Allomuricauda ruestringensis (strain DSM 13258 / CIP 107369 / LMG 19739 / B1)</name>
    <name type="common">Muricauda ruestringensis</name>
    <dbReference type="NCBI Taxonomy" id="886377"/>
    <lineage>
        <taxon>Bacteria</taxon>
        <taxon>Pseudomonadati</taxon>
        <taxon>Bacteroidota</taxon>
        <taxon>Flavobacteriia</taxon>
        <taxon>Flavobacteriales</taxon>
        <taxon>Flavobacteriaceae</taxon>
        <taxon>Flagellimonas</taxon>
    </lineage>
</organism>
<dbReference type="Pfam" id="PF04002">
    <property type="entry name" value="RadC"/>
    <property type="match status" value="1"/>
</dbReference>
<dbReference type="KEGG" id="mrs:Murru_2556"/>
<keyword evidence="2" id="KW-0479">Metal-binding</keyword>
<evidence type="ECO:0000256" key="4">
    <source>
        <dbReference type="ARBA" id="ARBA00022833"/>
    </source>
</evidence>
<evidence type="ECO:0000259" key="6">
    <source>
        <dbReference type="PROSITE" id="PS50249"/>
    </source>
</evidence>
<dbReference type="PROSITE" id="PS50249">
    <property type="entry name" value="MPN"/>
    <property type="match status" value="1"/>
</dbReference>
<evidence type="ECO:0000313" key="7">
    <source>
        <dbReference type="EMBL" id="AEM71592.1"/>
    </source>
</evidence>
<evidence type="ECO:0000256" key="2">
    <source>
        <dbReference type="ARBA" id="ARBA00022723"/>
    </source>
</evidence>